<dbReference type="EMBL" id="AP022620">
    <property type="protein sequence ID" value="BBZ78613.1"/>
    <property type="molecule type" value="Genomic_DNA"/>
</dbReference>
<accession>A0A6N4WDZ1</accession>
<feature type="transmembrane region" description="Helical" evidence="1">
    <location>
        <begin position="113"/>
        <end position="135"/>
    </location>
</feature>
<evidence type="ECO:0000313" key="2">
    <source>
        <dbReference type="EMBL" id="BBZ78613.1"/>
    </source>
</evidence>
<keyword evidence="1" id="KW-0472">Membrane</keyword>
<evidence type="ECO:0000313" key="3">
    <source>
        <dbReference type="Proteomes" id="UP000467249"/>
    </source>
</evidence>
<feature type="transmembrane region" description="Helical" evidence="1">
    <location>
        <begin position="180"/>
        <end position="200"/>
    </location>
</feature>
<organism evidence="2 3">
    <name type="scientific">Mycolicibacterium anyangense</name>
    <dbReference type="NCBI Taxonomy" id="1431246"/>
    <lineage>
        <taxon>Bacteria</taxon>
        <taxon>Bacillati</taxon>
        <taxon>Actinomycetota</taxon>
        <taxon>Actinomycetes</taxon>
        <taxon>Mycobacteriales</taxon>
        <taxon>Mycobacteriaceae</taxon>
        <taxon>Mycolicibacterium</taxon>
    </lineage>
</organism>
<proteinExistence type="predicted"/>
<feature type="transmembrane region" description="Helical" evidence="1">
    <location>
        <begin position="69"/>
        <end position="93"/>
    </location>
</feature>
<gene>
    <name evidence="2" type="ORF">MANY_39500</name>
</gene>
<evidence type="ECO:0000256" key="1">
    <source>
        <dbReference type="SAM" id="Phobius"/>
    </source>
</evidence>
<dbReference type="KEGG" id="many:MANY_39500"/>
<dbReference type="AlphaFoldDB" id="A0A6N4WDZ1"/>
<reference evidence="2 3" key="1">
    <citation type="journal article" date="2019" name="Emerg. Microbes Infect.">
        <title>Comprehensive subspecies identification of 175 nontuberculous mycobacteria species based on 7547 genomic profiles.</title>
        <authorList>
            <person name="Matsumoto Y."/>
            <person name="Kinjo T."/>
            <person name="Motooka D."/>
            <person name="Nabeya D."/>
            <person name="Jung N."/>
            <person name="Uechi K."/>
            <person name="Horii T."/>
            <person name="Iida T."/>
            <person name="Fujita J."/>
            <person name="Nakamura S."/>
        </authorList>
    </citation>
    <scope>NUCLEOTIDE SEQUENCE [LARGE SCALE GENOMIC DNA]</scope>
    <source>
        <strain evidence="2 3">JCM 30275</strain>
    </source>
</reference>
<sequence length="228" mass="24802">MLTGLLVAGFLPLPRPSMSAAEVAALISSNTVRIQIGLIIIAAGAVFLAPFITEITVQMRRIEGPQSPLAWLQLGLGILFVFEFILPCFIGLAATYRPQRSPEITQALFDLCWLLFVGVVSTAVMQCLAVAVVILGDKRTPPLFPRWVGWFNVWAALTFGFGGLVALFKRGPLAWNGVLAFWIPLSVFGAWFGVMIWALLQAAARPQRDYDESAELPGESPTPTLSTI</sequence>
<dbReference type="RefSeq" id="WP_163805734.1">
    <property type="nucleotide sequence ID" value="NZ_AP022620.1"/>
</dbReference>
<evidence type="ECO:0008006" key="4">
    <source>
        <dbReference type="Google" id="ProtNLM"/>
    </source>
</evidence>
<keyword evidence="3" id="KW-1185">Reference proteome</keyword>
<feature type="transmembrane region" description="Helical" evidence="1">
    <location>
        <begin position="147"/>
        <end position="168"/>
    </location>
</feature>
<keyword evidence="1" id="KW-0812">Transmembrane</keyword>
<keyword evidence="1" id="KW-1133">Transmembrane helix</keyword>
<name>A0A6N4WDZ1_9MYCO</name>
<protein>
    <recommendedName>
        <fullName evidence="4">DUF4386 domain-containing protein</fullName>
    </recommendedName>
</protein>
<feature type="transmembrane region" description="Helical" evidence="1">
    <location>
        <begin position="35"/>
        <end position="57"/>
    </location>
</feature>
<dbReference type="Proteomes" id="UP000467249">
    <property type="component" value="Chromosome"/>
</dbReference>